<feature type="domain" description="HMA" evidence="2">
    <location>
        <begin position="2"/>
        <end position="69"/>
    </location>
</feature>
<dbReference type="EMBL" id="JRNU01000052">
    <property type="protein sequence ID" value="KGF51069.1"/>
    <property type="molecule type" value="Genomic_DNA"/>
</dbReference>
<proteinExistence type="predicted"/>
<dbReference type="InterPro" id="IPR017969">
    <property type="entry name" value="Heavy-metal-associated_CS"/>
</dbReference>
<dbReference type="CDD" id="cd00371">
    <property type="entry name" value="HMA"/>
    <property type="match status" value="1"/>
</dbReference>
<evidence type="ECO:0000256" key="1">
    <source>
        <dbReference type="ARBA" id="ARBA00022723"/>
    </source>
</evidence>
<evidence type="ECO:0000313" key="4">
    <source>
        <dbReference type="Proteomes" id="UP000029614"/>
    </source>
</evidence>
<dbReference type="InterPro" id="IPR000428">
    <property type="entry name" value="Cu-bd"/>
</dbReference>
<dbReference type="Pfam" id="PF00403">
    <property type="entry name" value="HMA"/>
    <property type="match status" value="1"/>
</dbReference>
<dbReference type="GO" id="GO:0005507">
    <property type="term" value="F:copper ion binding"/>
    <property type="evidence" value="ECO:0007669"/>
    <property type="project" value="InterPro"/>
</dbReference>
<dbReference type="InterPro" id="IPR006121">
    <property type="entry name" value="HMA_dom"/>
</dbReference>
<dbReference type="AlphaFoldDB" id="A0A096D0K8"/>
<dbReference type="Gene3D" id="3.30.70.100">
    <property type="match status" value="1"/>
</dbReference>
<dbReference type="PROSITE" id="PS50846">
    <property type="entry name" value="HMA_2"/>
    <property type="match status" value="1"/>
</dbReference>
<dbReference type="RefSeq" id="WP_008449930.1">
    <property type="nucleotide sequence ID" value="NZ_JRNU01000052.1"/>
</dbReference>
<dbReference type="GO" id="GO:0006825">
    <property type="term" value="P:copper ion transport"/>
    <property type="evidence" value="ECO:0007669"/>
    <property type="project" value="InterPro"/>
</dbReference>
<dbReference type="Proteomes" id="UP000029614">
    <property type="component" value="Unassembled WGS sequence"/>
</dbReference>
<dbReference type="SUPFAM" id="SSF55008">
    <property type="entry name" value="HMA, heavy metal-associated domain"/>
    <property type="match status" value="1"/>
</dbReference>
<evidence type="ECO:0000259" key="2">
    <source>
        <dbReference type="PROSITE" id="PS50846"/>
    </source>
</evidence>
<accession>A0A096D0K8</accession>
<reference evidence="3 4" key="1">
    <citation type="submission" date="2014-07" db="EMBL/GenBank/DDBJ databases">
        <authorList>
            <person name="McCorrison J."/>
            <person name="Sanka R."/>
            <person name="Torralba M."/>
            <person name="Gillis M."/>
            <person name="Haft D.H."/>
            <person name="Methe B."/>
            <person name="Sutton G."/>
            <person name="Nelson K.E."/>
        </authorList>
    </citation>
    <scope>NUCLEOTIDE SEQUENCE [LARGE SCALE GENOMIC DNA]</scope>
    <source>
        <strain evidence="3 4">DNF00058</strain>
    </source>
</reference>
<organism evidence="3 4">
    <name type="scientific">Prevotella amnii DNF00058</name>
    <dbReference type="NCBI Taxonomy" id="1401066"/>
    <lineage>
        <taxon>Bacteria</taxon>
        <taxon>Pseudomonadati</taxon>
        <taxon>Bacteroidota</taxon>
        <taxon>Bacteroidia</taxon>
        <taxon>Bacteroidales</taxon>
        <taxon>Prevotellaceae</taxon>
        <taxon>Prevotella</taxon>
    </lineage>
</organism>
<keyword evidence="1" id="KW-0479">Metal-binding</keyword>
<dbReference type="PRINTS" id="PR00944">
    <property type="entry name" value="CUEXPORT"/>
</dbReference>
<comment type="caution">
    <text evidence="3">The sequence shown here is derived from an EMBL/GenBank/DDBJ whole genome shotgun (WGS) entry which is preliminary data.</text>
</comment>
<dbReference type="FunFam" id="3.30.70.100:FF:000001">
    <property type="entry name" value="ATPase copper transporting beta"/>
    <property type="match status" value="1"/>
</dbReference>
<dbReference type="PROSITE" id="PS01047">
    <property type="entry name" value="HMA_1"/>
    <property type="match status" value="1"/>
</dbReference>
<keyword evidence="4" id="KW-1185">Reference proteome</keyword>
<dbReference type="InterPro" id="IPR036163">
    <property type="entry name" value="HMA_dom_sf"/>
</dbReference>
<protein>
    <recommendedName>
        <fullName evidence="2">HMA domain-containing protein</fullName>
    </recommendedName>
</protein>
<dbReference type="OrthoDB" id="9813965at2"/>
<gene>
    <name evidence="3" type="ORF">HMPREF9302_08785</name>
</gene>
<evidence type="ECO:0000313" key="3">
    <source>
        <dbReference type="EMBL" id="KGF51069.1"/>
    </source>
</evidence>
<sequence length="71" mass="8045">MIKKIFKVKGMKCQHCKTNIETAVKKLEYVSNAEVDLEKGSLTIEYDESVIVSNKQIKEAVEGVGRFEIIL</sequence>
<name>A0A096D0K8_9BACT</name>